<dbReference type="CDD" id="cd06223">
    <property type="entry name" value="PRTases_typeI"/>
    <property type="match status" value="1"/>
</dbReference>
<dbReference type="GO" id="GO:0005737">
    <property type="term" value="C:cytoplasm"/>
    <property type="evidence" value="ECO:0007669"/>
    <property type="project" value="UniProtKB-ARBA"/>
</dbReference>
<comment type="cofactor">
    <cofactor evidence="1">
        <name>Mg(2+)</name>
        <dbReference type="ChEBI" id="CHEBI:18420"/>
    </cofactor>
</comment>
<dbReference type="Pfam" id="PF14681">
    <property type="entry name" value="UPRTase"/>
    <property type="match status" value="1"/>
</dbReference>
<dbReference type="Proteomes" id="UP000007013">
    <property type="component" value="Chromosome"/>
</dbReference>
<dbReference type="UniPathway" id="UPA00574">
    <property type="reaction ID" value="UER00636"/>
</dbReference>
<dbReference type="KEGG" id="ote:Oter_0832"/>
<dbReference type="AlphaFoldDB" id="B1ZVM3"/>
<keyword evidence="7 15" id="KW-0808">Transferase</keyword>
<dbReference type="STRING" id="452637.Oter_0832"/>
<dbReference type="PANTHER" id="PTHR32315:SF4">
    <property type="entry name" value="URACIL PHOSPHORIBOSYLTRANSFERASE, CHLOROPLASTIC"/>
    <property type="match status" value="1"/>
</dbReference>
<reference evidence="15 16" key="1">
    <citation type="journal article" date="2011" name="J. Bacteriol.">
        <title>Genome sequence of the verrucomicrobium Opitutus terrae PB90-1, an abundant inhabitant of rice paddy soil ecosystems.</title>
        <authorList>
            <person name="van Passel M.W."/>
            <person name="Kant R."/>
            <person name="Palva A."/>
            <person name="Copeland A."/>
            <person name="Lucas S."/>
            <person name="Lapidus A."/>
            <person name="Glavina del Rio T."/>
            <person name="Pitluck S."/>
            <person name="Goltsman E."/>
            <person name="Clum A."/>
            <person name="Sun H."/>
            <person name="Schmutz J."/>
            <person name="Larimer F.W."/>
            <person name="Land M.L."/>
            <person name="Hauser L."/>
            <person name="Kyrpides N."/>
            <person name="Mikhailova N."/>
            <person name="Richardson P.P."/>
            <person name="Janssen P.H."/>
            <person name="de Vos W.M."/>
            <person name="Smidt H."/>
        </authorList>
    </citation>
    <scope>NUCLEOTIDE SEQUENCE [LARGE SCALE GENOMIC DNA]</scope>
    <source>
        <strain evidence="16">DSM 11246 / JCM 15787 / PB90-1</strain>
    </source>
</reference>
<dbReference type="OrthoDB" id="9781675at2"/>
<dbReference type="EMBL" id="CP001032">
    <property type="protein sequence ID" value="ACB74120.1"/>
    <property type="molecule type" value="Genomic_DNA"/>
</dbReference>
<dbReference type="InterPro" id="IPR050054">
    <property type="entry name" value="UPRTase/APRTase"/>
</dbReference>
<evidence type="ECO:0000256" key="1">
    <source>
        <dbReference type="ARBA" id="ARBA00001946"/>
    </source>
</evidence>
<keyword evidence="5" id="KW-0021">Allosteric enzyme</keyword>
<evidence type="ECO:0000256" key="2">
    <source>
        <dbReference type="ARBA" id="ARBA00005180"/>
    </source>
</evidence>
<comment type="similarity">
    <text evidence="3">Belongs to the UPRTase family.</text>
</comment>
<comment type="pathway">
    <text evidence="2">Pyrimidine metabolism; UMP biosynthesis via salvage pathway; UMP from uracil: step 1/1.</text>
</comment>
<dbReference type="InterPro" id="IPR005765">
    <property type="entry name" value="UPRT"/>
</dbReference>
<dbReference type="NCBIfam" id="NF001097">
    <property type="entry name" value="PRK00129.1"/>
    <property type="match status" value="1"/>
</dbReference>
<dbReference type="HOGENOM" id="CLU_067096_2_2_0"/>
<dbReference type="EC" id="2.4.2.9" evidence="4 13"/>
<evidence type="ECO:0000256" key="8">
    <source>
        <dbReference type="ARBA" id="ARBA00022741"/>
    </source>
</evidence>
<keyword evidence="8" id="KW-0547">Nucleotide-binding</keyword>
<evidence type="ECO:0000256" key="5">
    <source>
        <dbReference type="ARBA" id="ARBA00022533"/>
    </source>
</evidence>
<evidence type="ECO:0000256" key="3">
    <source>
        <dbReference type="ARBA" id="ARBA00009516"/>
    </source>
</evidence>
<evidence type="ECO:0000256" key="9">
    <source>
        <dbReference type="ARBA" id="ARBA00023134"/>
    </source>
</evidence>
<evidence type="ECO:0000256" key="13">
    <source>
        <dbReference type="NCBIfam" id="TIGR01091"/>
    </source>
</evidence>
<dbReference type="InterPro" id="IPR000836">
    <property type="entry name" value="PRTase_dom"/>
</dbReference>
<keyword evidence="16" id="KW-1185">Reference proteome</keyword>
<name>B1ZVM3_OPITP</name>
<dbReference type="FunFam" id="3.40.50.2020:FF:000003">
    <property type="entry name" value="Uracil phosphoribosyltransferase"/>
    <property type="match status" value="1"/>
</dbReference>
<feature type="domain" description="Phosphoribosyltransferase" evidence="14">
    <location>
        <begin position="4"/>
        <end position="206"/>
    </location>
</feature>
<dbReference type="GO" id="GO:0044206">
    <property type="term" value="P:UMP salvage"/>
    <property type="evidence" value="ECO:0007669"/>
    <property type="project" value="UniProtKB-UniPathway"/>
</dbReference>
<sequence>MLHVLDHPLAAHVTAHLRDKTTKPATFRTLCYQISLLLAIDATRDLATEIKDVETPLERAACRVLAHQPLVVVPILRAGLGMVQPFLDLFPDVSVGYIGLERDHATAIARSYYCKLPPLSAHSRVLLVDPMLATGGSAVQALDALRAQGAADLRLLSIVSAPEGIAEVRKHYPELPIFTAAVDRELNSRKYILPGLGDFGDRLYGT</sequence>
<evidence type="ECO:0000256" key="7">
    <source>
        <dbReference type="ARBA" id="ARBA00022679"/>
    </source>
</evidence>
<dbReference type="GO" id="GO:0004845">
    <property type="term" value="F:uracil phosphoribosyltransferase activity"/>
    <property type="evidence" value="ECO:0007669"/>
    <property type="project" value="UniProtKB-UniRule"/>
</dbReference>
<comment type="catalytic activity">
    <reaction evidence="10">
        <text>UMP + diphosphate = 5-phospho-alpha-D-ribose 1-diphosphate + uracil</text>
        <dbReference type="Rhea" id="RHEA:13017"/>
        <dbReference type="ChEBI" id="CHEBI:17568"/>
        <dbReference type="ChEBI" id="CHEBI:33019"/>
        <dbReference type="ChEBI" id="CHEBI:57865"/>
        <dbReference type="ChEBI" id="CHEBI:58017"/>
        <dbReference type="EC" id="2.4.2.9"/>
    </reaction>
</comment>
<accession>B1ZVM3</accession>
<dbReference type="PANTHER" id="PTHR32315">
    <property type="entry name" value="ADENINE PHOSPHORIBOSYLTRANSFERASE"/>
    <property type="match status" value="1"/>
</dbReference>
<dbReference type="GO" id="GO:0006223">
    <property type="term" value="P:uracil salvage"/>
    <property type="evidence" value="ECO:0007669"/>
    <property type="project" value="InterPro"/>
</dbReference>
<evidence type="ECO:0000256" key="10">
    <source>
        <dbReference type="ARBA" id="ARBA00052919"/>
    </source>
</evidence>
<keyword evidence="9" id="KW-0342">GTP-binding</keyword>
<comment type="function">
    <text evidence="11">Catalyzes the conversion of uracil and 5-phospho-alpha-D-ribose 1-diphosphate (PRPP) to UMP and diphosphate.</text>
</comment>
<dbReference type="Gene3D" id="3.40.50.2020">
    <property type="match status" value="1"/>
</dbReference>
<evidence type="ECO:0000256" key="11">
    <source>
        <dbReference type="ARBA" id="ARBA00056901"/>
    </source>
</evidence>
<evidence type="ECO:0000313" key="16">
    <source>
        <dbReference type="Proteomes" id="UP000007013"/>
    </source>
</evidence>
<evidence type="ECO:0000313" key="15">
    <source>
        <dbReference type="EMBL" id="ACB74120.1"/>
    </source>
</evidence>
<dbReference type="RefSeq" id="WP_012373658.1">
    <property type="nucleotide sequence ID" value="NC_010571.1"/>
</dbReference>
<evidence type="ECO:0000256" key="6">
    <source>
        <dbReference type="ARBA" id="ARBA00022676"/>
    </source>
</evidence>
<dbReference type="NCBIfam" id="TIGR01091">
    <property type="entry name" value="upp"/>
    <property type="match status" value="1"/>
</dbReference>
<dbReference type="SUPFAM" id="SSF53271">
    <property type="entry name" value="PRTase-like"/>
    <property type="match status" value="1"/>
</dbReference>
<evidence type="ECO:0000259" key="14">
    <source>
        <dbReference type="Pfam" id="PF14681"/>
    </source>
</evidence>
<dbReference type="GO" id="GO:0005525">
    <property type="term" value="F:GTP binding"/>
    <property type="evidence" value="ECO:0007669"/>
    <property type="project" value="UniProtKB-KW"/>
</dbReference>
<evidence type="ECO:0000256" key="12">
    <source>
        <dbReference type="ARBA" id="ARBA00072146"/>
    </source>
</evidence>
<proteinExistence type="inferred from homology"/>
<dbReference type="eggNOG" id="COG0035">
    <property type="taxonomic scope" value="Bacteria"/>
</dbReference>
<keyword evidence="6 15" id="KW-0328">Glycosyltransferase</keyword>
<dbReference type="InterPro" id="IPR029057">
    <property type="entry name" value="PRTase-like"/>
</dbReference>
<protein>
    <recommendedName>
        <fullName evidence="12 13">Uracil phosphoribosyltransferase</fullName>
        <ecNumber evidence="4 13">2.4.2.9</ecNumber>
    </recommendedName>
</protein>
<gene>
    <name evidence="15" type="ordered locus">Oter_0832</name>
</gene>
<organism evidence="15 16">
    <name type="scientific">Opitutus terrae (strain DSM 11246 / JCM 15787 / PB90-1)</name>
    <dbReference type="NCBI Taxonomy" id="452637"/>
    <lineage>
        <taxon>Bacteria</taxon>
        <taxon>Pseudomonadati</taxon>
        <taxon>Verrucomicrobiota</taxon>
        <taxon>Opitutia</taxon>
        <taxon>Opitutales</taxon>
        <taxon>Opitutaceae</taxon>
        <taxon>Opitutus</taxon>
    </lineage>
</organism>
<evidence type="ECO:0000256" key="4">
    <source>
        <dbReference type="ARBA" id="ARBA00011894"/>
    </source>
</evidence>